<reference evidence="2 3" key="1">
    <citation type="submission" date="2019-06" db="EMBL/GenBank/DDBJ databases">
        <title>A novel bacterium of genus Amaricoccus, isolated from marine sediment.</title>
        <authorList>
            <person name="Huang H."/>
            <person name="Mo K."/>
            <person name="Hu Y."/>
        </authorList>
    </citation>
    <scope>NUCLEOTIDE SEQUENCE [LARGE SCALE GENOMIC DNA]</scope>
    <source>
        <strain evidence="2 3">HB172011</strain>
    </source>
</reference>
<evidence type="ECO:0000256" key="1">
    <source>
        <dbReference type="SAM" id="MobiDB-lite"/>
    </source>
</evidence>
<gene>
    <name evidence="2" type="ORF">FJM51_04965</name>
</gene>
<name>A0A501WWL8_9RHOB</name>
<evidence type="ECO:0000313" key="3">
    <source>
        <dbReference type="Proteomes" id="UP000319255"/>
    </source>
</evidence>
<organism evidence="2 3">
    <name type="scientific">Amaricoccus solimangrovi</name>
    <dbReference type="NCBI Taxonomy" id="2589815"/>
    <lineage>
        <taxon>Bacteria</taxon>
        <taxon>Pseudomonadati</taxon>
        <taxon>Pseudomonadota</taxon>
        <taxon>Alphaproteobacteria</taxon>
        <taxon>Rhodobacterales</taxon>
        <taxon>Paracoccaceae</taxon>
        <taxon>Amaricoccus</taxon>
    </lineage>
</organism>
<dbReference type="EMBL" id="VFRP01000003">
    <property type="protein sequence ID" value="TPE52534.1"/>
    <property type="molecule type" value="Genomic_DNA"/>
</dbReference>
<dbReference type="Proteomes" id="UP000319255">
    <property type="component" value="Unassembled WGS sequence"/>
</dbReference>
<proteinExistence type="predicted"/>
<sequence length="82" mass="9302">MQSNVRSRGFTDPLEVVDHTDMPYEERLGILQEWRARLVSESAPSPDIEEIDGAIQALETGARLQGDQSDEVPEDYDTRRGR</sequence>
<feature type="region of interest" description="Disordered" evidence="1">
    <location>
        <begin position="60"/>
        <end position="82"/>
    </location>
</feature>
<evidence type="ECO:0000313" key="2">
    <source>
        <dbReference type="EMBL" id="TPE52534.1"/>
    </source>
</evidence>
<accession>A0A501WWL8</accession>
<dbReference type="AlphaFoldDB" id="A0A501WWL8"/>
<protein>
    <submittedName>
        <fullName evidence="2">Uncharacterized protein</fullName>
    </submittedName>
</protein>
<keyword evidence="3" id="KW-1185">Reference proteome</keyword>
<dbReference type="RefSeq" id="WP_140453017.1">
    <property type="nucleotide sequence ID" value="NZ_VFRP01000003.1"/>
</dbReference>
<comment type="caution">
    <text evidence="2">The sequence shown here is derived from an EMBL/GenBank/DDBJ whole genome shotgun (WGS) entry which is preliminary data.</text>
</comment>